<feature type="region of interest" description="Disordered" evidence="2">
    <location>
        <begin position="1"/>
        <end position="23"/>
    </location>
</feature>
<protein>
    <submittedName>
        <fullName evidence="3">Uncharacterized protein</fullName>
    </submittedName>
</protein>
<reference evidence="3 4" key="1">
    <citation type="submission" date="2020-05" db="EMBL/GenBank/DDBJ databases">
        <authorList>
            <person name="Petersen J."/>
            <person name="Sayavedra L."/>
        </authorList>
    </citation>
    <scope>NUCLEOTIDE SEQUENCE [LARGE SCALE GENOMIC DNA]</scope>
    <source>
        <strain evidence="3">B azoricus SOX ET2 1586I</strain>
    </source>
</reference>
<dbReference type="RefSeq" id="WP_202783972.1">
    <property type="nucleotide sequence ID" value="NZ_CAHJWF010000050.1"/>
</dbReference>
<organism evidence="3 4">
    <name type="scientific">Bathymodiolus thermophilus thioautotrophic gill symbiont</name>
    <dbReference type="NCBI Taxonomy" id="2360"/>
    <lineage>
        <taxon>Bacteria</taxon>
        <taxon>Pseudomonadati</taxon>
        <taxon>Pseudomonadota</taxon>
        <taxon>Gammaproteobacteria</taxon>
        <taxon>sulfur-oxidizing symbionts</taxon>
    </lineage>
</organism>
<feature type="non-terminal residue" evidence="3">
    <location>
        <position position="1"/>
    </location>
</feature>
<evidence type="ECO:0000313" key="4">
    <source>
        <dbReference type="Proteomes" id="UP000626656"/>
    </source>
</evidence>
<evidence type="ECO:0000256" key="1">
    <source>
        <dbReference type="ARBA" id="ARBA00022837"/>
    </source>
</evidence>
<sequence>KNLPSEVSLNHGNKQSDGSWSLSESDLTGLKLIAGDYSGHLDIELEARTTEVSNNDYATNTRILSIDVIMQGDVNDNQLIGNEGDNIIQSLAGNDTLVGNAGSDTLTGGLGSDTFDYNSNNDGHDIITDFSLSEGDKLDISDLVDYQVNNNLADFVSVENIGNDSIVHIDSDGENGTGESYVSITLSNTTLSFEDLSNANALVVL</sequence>
<proteinExistence type="predicted"/>
<dbReference type="InterPro" id="IPR001343">
    <property type="entry name" value="Hemolysn_Ca-bd"/>
</dbReference>
<gene>
    <name evidence="3" type="ORF">AZO1586I_217</name>
</gene>
<evidence type="ECO:0000256" key="2">
    <source>
        <dbReference type="SAM" id="MobiDB-lite"/>
    </source>
</evidence>
<dbReference type="PRINTS" id="PR00313">
    <property type="entry name" value="CABNDNGRPT"/>
</dbReference>
<dbReference type="NCBIfam" id="TIGR03661">
    <property type="entry name" value="T1SS_VCA0849"/>
    <property type="match status" value="1"/>
</dbReference>
<dbReference type="Pfam" id="PF00353">
    <property type="entry name" value="HemolysinCabind"/>
    <property type="match status" value="1"/>
</dbReference>
<keyword evidence="4" id="KW-1185">Reference proteome</keyword>
<dbReference type="SUPFAM" id="SSF51120">
    <property type="entry name" value="beta-Roll"/>
    <property type="match status" value="1"/>
</dbReference>
<evidence type="ECO:0000313" key="3">
    <source>
        <dbReference type="EMBL" id="CAB5497681.1"/>
    </source>
</evidence>
<dbReference type="InterPro" id="IPR018511">
    <property type="entry name" value="Hemolysin-typ_Ca-bd_CS"/>
</dbReference>
<dbReference type="EMBL" id="CAHJWF010000050">
    <property type="protein sequence ID" value="CAB5497681.1"/>
    <property type="molecule type" value="Genomic_DNA"/>
</dbReference>
<comment type="caution">
    <text evidence="3">The sequence shown here is derived from an EMBL/GenBank/DDBJ whole genome shotgun (WGS) entry which is preliminary data.</text>
</comment>
<dbReference type="Proteomes" id="UP000626656">
    <property type="component" value="Unassembled WGS sequence"/>
</dbReference>
<dbReference type="PROSITE" id="PS00330">
    <property type="entry name" value="HEMOLYSIN_CALCIUM"/>
    <property type="match status" value="1"/>
</dbReference>
<dbReference type="Gene3D" id="2.150.10.10">
    <property type="entry name" value="Serralysin-like metalloprotease, C-terminal"/>
    <property type="match status" value="1"/>
</dbReference>
<name>A0ABN7G8V2_9GAMM</name>
<dbReference type="InterPro" id="IPR011049">
    <property type="entry name" value="Serralysin-like_metalloprot_C"/>
</dbReference>
<keyword evidence="1" id="KW-0106">Calcium</keyword>
<dbReference type="InterPro" id="IPR019960">
    <property type="entry name" value="T1SS_VCA0849"/>
</dbReference>
<accession>A0ABN7G8V2</accession>